<dbReference type="AlphaFoldDB" id="A0AAU9Q1J8"/>
<evidence type="ECO:0000313" key="2">
    <source>
        <dbReference type="Proteomes" id="UP001295420"/>
    </source>
</evidence>
<dbReference type="Gene3D" id="3.30.700.10">
    <property type="entry name" value="Glycoprotein, Type 4 Pilin"/>
    <property type="match status" value="1"/>
</dbReference>
<dbReference type="InterPro" id="IPR012902">
    <property type="entry name" value="N_methyl_site"/>
</dbReference>
<dbReference type="NCBIfam" id="TIGR02532">
    <property type="entry name" value="IV_pilin_GFxxxE"/>
    <property type="match status" value="1"/>
</dbReference>
<proteinExistence type="predicted"/>
<protein>
    <submittedName>
        <fullName evidence="1">MSHA pilin protein MshA</fullName>
    </submittedName>
</protein>
<comment type="caution">
    <text evidence="1">The sequence shown here is derived from an EMBL/GenBank/DDBJ whole genome shotgun (WGS) entry which is preliminary data.</text>
</comment>
<gene>
    <name evidence="1" type="ORF">THF1D04_140046</name>
</gene>
<dbReference type="RefSeq" id="WP_409930485.1">
    <property type="nucleotide sequence ID" value="NZ_CAKMTQ010000006.1"/>
</dbReference>
<dbReference type="PROSITE" id="PS00409">
    <property type="entry name" value="PROKAR_NTER_METHYL"/>
    <property type="match status" value="1"/>
</dbReference>
<name>A0AAU9Q1J8_9VIBR</name>
<dbReference type="SUPFAM" id="SSF54523">
    <property type="entry name" value="Pili subunits"/>
    <property type="match status" value="1"/>
</dbReference>
<dbReference type="Proteomes" id="UP001295420">
    <property type="component" value="Unassembled WGS sequence"/>
</dbReference>
<dbReference type="EMBL" id="CAKMTQ010000006">
    <property type="protein sequence ID" value="CAH1523281.1"/>
    <property type="molecule type" value="Genomic_DNA"/>
</dbReference>
<evidence type="ECO:0000313" key="1">
    <source>
        <dbReference type="EMBL" id="CAH1523281.1"/>
    </source>
</evidence>
<organism evidence="1 2">
    <name type="scientific">Vibrio owensii</name>
    <dbReference type="NCBI Taxonomy" id="696485"/>
    <lineage>
        <taxon>Bacteria</taxon>
        <taxon>Pseudomonadati</taxon>
        <taxon>Pseudomonadota</taxon>
        <taxon>Gammaproteobacteria</taxon>
        <taxon>Vibrionales</taxon>
        <taxon>Vibrionaceae</taxon>
        <taxon>Vibrio</taxon>
    </lineage>
</organism>
<sequence length="157" mass="16506">MKAKGFTLIELVMVIVILGILSVTAAPRFLNLQDDARNSAISGLKGAMNGAMGIVYGKAAIMGLERTPNTQLDTDANGSGDLSIAYGYPKATLKDLSIVVHGLAEDWARKETPDGTSIHLGIAGYDKTCLKYTQADESSAATTVIVKDPTECSGLTK</sequence>
<dbReference type="Pfam" id="PF07963">
    <property type="entry name" value="N_methyl"/>
    <property type="match status" value="1"/>
</dbReference>
<accession>A0AAU9Q1J8</accession>
<dbReference type="InterPro" id="IPR045584">
    <property type="entry name" value="Pilin-like"/>
</dbReference>
<reference evidence="1" key="1">
    <citation type="submission" date="2022-01" db="EMBL/GenBank/DDBJ databases">
        <authorList>
            <person name="Lagorce A."/>
        </authorList>
    </citation>
    <scope>NUCLEOTIDE SEQUENCE</scope>
    <source>
        <strain evidence="1">Th15_F1_D04</strain>
    </source>
</reference>